<dbReference type="GO" id="GO:0005886">
    <property type="term" value="C:plasma membrane"/>
    <property type="evidence" value="ECO:0007669"/>
    <property type="project" value="TreeGrafter"/>
</dbReference>
<reference evidence="5" key="1">
    <citation type="submission" date="2020-06" db="EMBL/GenBank/DDBJ databases">
        <authorList>
            <consortium name="Wellcome Sanger Institute Data Sharing"/>
        </authorList>
    </citation>
    <scope>NUCLEOTIDE SEQUENCE [LARGE SCALE GENOMIC DNA]</scope>
</reference>
<keyword evidence="6" id="KW-1185">Reference proteome</keyword>
<accession>A0A8C5E9C0</accession>
<keyword evidence="2" id="KW-1133">Transmembrane helix</keyword>
<dbReference type="Gene3D" id="2.60.40.10">
    <property type="entry name" value="Immunoglobulins"/>
    <property type="match status" value="1"/>
</dbReference>
<reference evidence="5" key="2">
    <citation type="submission" date="2025-08" db="UniProtKB">
        <authorList>
            <consortium name="Ensembl"/>
        </authorList>
    </citation>
    <scope>IDENTIFICATION</scope>
</reference>
<dbReference type="OrthoDB" id="9908819at2759"/>
<keyword evidence="2" id="KW-0472">Membrane</keyword>
<evidence type="ECO:0000313" key="5">
    <source>
        <dbReference type="Ensembl" id="ENSGWIP00000018263.1"/>
    </source>
</evidence>
<dbReference type="InterPro" id="IPR013783">
    <property type="entry name" value="Ig-like_fold"/>
</dbReference>
<sequence>MRMWSMNIMILLLFCYACVSTSKGKVYFVSKNFFNVLHWDPLNKASPSENFHYTVHYRRHAEELHSVKECQNITALSCDLTAFTPTLHDVRYYAHVYANGRPLGFTKKFYPLTETHFSSPNLTIHTTATHLHVKVTLPLGPNGVSIADILKVGFPKVVFDYNLKITKPKWAAHEIRNNTSGQFNIALRSNQTYCGYVVYRPSVQWNHKSEKAEFCATLPSIPAGKPPIFLPWIVLGGVVLTVLIVLPAVCACIYMKGGKPKTPPHSLVASTGNQDILRFPDNNLVISKLVISESEKTVYAKILVNPISSSPGVVPYSPQEIPRPSWQDMVGSSSPTPDAGNKSSQFSEIYSSVAHNVPDEEKDEEVEQVEEDMETNHTPVAVSDESLDDNSRSLKPTSQHVSTVPDRSTVENNPDNQIILHTFRDTEGNLVFPSLGFESHGRTGDAESSLTAERKPLSSEHLNSNGGPLFASSKSSECSDSGCDDSTFNTPTDLFCNTNYFPATVYSPSMHLEPQSRLLGNGSLGTDYKPNWTLSVHHDPAEALNYPFAWNGDRMEDEVRGHEGNMEEEDVTEILLGNWKLQVQE</sequence>
<dbReference type="Pfam" id="PF01108">
    <property type="entry name" value="Tissue_fac"/>
    <property type="match status" value="1"/>
</dbReference>
<reference evidence="5" key="3">
    <citation type="submission" date="2025-09" db="UniProtKB">
        <authorList>
            <consortium name="Ensembl"/>
        </authorList>
    </citation>
    <scope>IDENTIFICATION</scope>
</reference>
<gene>
    <name evidence="5" type="primary">ifnlr1</name>
</gene>
<feature type="compositionally biased region" description="Polar residues" evidence="1">
    <location>
        <begin position="330"/>
        <end position="354"/>
    </location>
</feature>
<dbReference type="SUPFAM" id="SSF49265">
    <property type="entry name" value="Fibronectin type III"/>
    <property type="match status" value="1"/>
</dbReference>
<dbReference type="Ensembl" id="ENSGWIT00000020137.1">
    <property type="protein sequence ID" value="ENSGWIP00000018263.1"/>
    <property type="gene ID" value="ENSGWIG00000010122.1"/>
</dbReference>
<feature type="compositionally biased region" description="Polar residues" evidence="1">
    <location>
        <begin position="393"/>
        <end position="414"/>
    </location>
</feature>
<feature type="compositionally biased region" description="Acidic residues" evidence="1">
    <location>
        <begin position="360"/>
        <end position="373"/>
    </location>
</feature>
<dbReference type="InterPro" id="IPR003961">
    <property type="entry name" value="FN3_dom"/>
</dbReference>
<dbReference type="RefSeq" id="XP_028325462.1">
    <property type="nucleotide sequence ID" value="XM_028469661.1"/>
</dbReference>
<evidence type="ECO:0000256" key="2">
    <source>
        <dbReference type="SAM" id="Phobius"/>
    </source>
</evidence>
<organism evidence="5 6">
    <name type="scientific">Gouania willdenowi</name>
    <name type="common">Blunt-snouted clingfish</name>
    <name type="synonym">Lepadogaster willdenowi</name>
    <dbReference type="NCBI Taxonomy" id="441366"/>
    <lineage>
        <taxon>Eukaryota</taxon>
        <taxon>Metazoa</taxon>
        <taxon>Chordata</taxon>
        <taxon>Craniata</taxon>
        <taxon>Vertebrata</taxon>
        <taxon>Euteleostomi</taxon>
        <taxon>Actinopterygii</taxon>
        <taxon>Neopterygii</taxon>
        <taxon>Teleostei</taxon>
        <taxon>Neoteleostei</taxon>
        <taxon>Acanthomorphata</taxon>
        <taxon>Ovalentaria</taxon>
        <taxon>Blenniimorphae</taxon>
        <taxon>Blenniiformes</taxon>
        <taxon>Gobiesocoidei</taxon>
        <taxon>Gobiesocidae</taxon>
        <taxon>Gobiesocinae</taxon>
        <taxon>Gouania</taxon>
    </lineage>
</organism>
<evidence type="ECO:0000313" key="6">
    <source>
        <dbReference type="Proteomes" id="UP000694680"/>
    </source>
</evidence>
<proteinExistence type="predicted"/>
<feature type="region of interest" description="Disordered" evidence="1">
    <location>
        <begin position="435"/>
        <end position="484"/>
    </location>
</feature>
<keyword evidence="3" id="KW-0732">Signal</keyword>
<dbReference type="GO" id="GO:0004896">
    <property type="term" value="F:cytokine receptor activity"/>
    <property type="evidence" value="ECO:0007669"/>
    <property type="project" value="TreeGrafter"/>
</dbReference>
<evidence type="ECO:0000256" key="1">
    <source>
        <dbReference type="SAM" id="MobiDB-lite"/>
    </source>
</evidence>
<feature type="chain" id="PRO_5034838168" evidence="3">
    <location>
        <begin position="22"/>
        <end position="585"/>
    </location>
</feature>
<dbReference type="CTD" id="163702"/>
<dbReference type="GeneID" id="114477404"/>
<dbReference type="InterPro" id="IPR050650">
    <property type="entry name" value="Type-II_Cytokine-TF_Rcpt"/>
</dbReference>
<feature type="region of interest" description="Disordered" evidence="1">
    <location>
        <begin position="313"/>
        <end position="414"/>
    </location>
</feature>
<dbReference type="PANTHER" id="PTHR20859">
    <property type="entry name" value="INTERFERON/INTERLEUKIN RECEPTOR"/>
    <property type="match status" value="1"/>
</dbReference>
<protein>
    <submittedName>
        <fullName evidence="5">Uncharacterized LOC114477404</fullName>
    </submittedName>
</protein>
<feature type="domain" description="Fibronectin type-III" evidence="4">
    <location>
        <begin position="8"/>
        <end position="98"/>
    </location>
</feature>
<evidence type="ECO:0000259" key="4">
    <source>
        <dbReference type="Pfam" id="PF01108"/>
    </source>
</evidence>
<evidence type="ECO:0000256" key="3">
    <source>
        <dbReference type="SAM" id="SignalP"/>
    </source>
</evidence>
<feature type="transmembrane region" description="Helical" evidence="2">
    <location>
        <begin position="229"/>
        <end position="254"/>
    </location>
</feature>
<feature type="signal peptide" evidence="3">
    <location>
        <begin position="1"/>
        <end position="21"/>
    </location>
</feature>
<keyword evidence="2" id="KW-0812">Transmembrane</keyword>
<dbReference type="AlphaFoldDB" id="A0A8C5E9C0"/>
<feature type="compositionally biased region" description="Low complexity" evidence="1">
    <location>
        <begin position="472"/>
        <end position="484"/>
    </location>
</feature>
<dbReference type="InterPro" id="IPR036116">
    <property type="entry name" value="FN3_sf"/>
</dbReference>
<dbReference type="Proteomes" id="UP000694680">
    <property type="component" value="Chromosome 16"/>
</dbReference>
<dbReference type="PANTHER" id="PTHR20859:SF53">
    <property type="entry name" value="INTERLEUKIN-22 RECEPTOR SUBUNIT ALPHA-1"/>
    <property type="match status" value="1"/>
</dbReference>
<name>A0A8C5E9C0_GOUWI</name>